<dbReference type="InterPro" id="IPR000259">
    <property type="entry name" value="Adhesion_dom_fimbrial"/>
</dbReference>
<organism evidence="3 4">
    <name type="scientific">Kluyvera genomosp. 3</name>
    <dbReference type="NCBI Taxonomy" id="2774055"/>
    <lineage>
        <taxon>Bacteria</taxon>
        <taxon>Pseudomonadati</taxon>
        <taxon>Pseudomonadota</taxon>
        <taxon>Gammaproteobacteria</taxon>
        <taxon>Enterobacterales</taxon>
        <taxon>Enterobacteriaceae</taxon>
        <taxon>Kluyvera</taxon>
    </lineage>
</organism>
<dbReference type="GO" id="GO:0009289">
    <property type="term" value="C:pilus"/>
    <property type="evidence" value="ECO:0007669"/>
    <property type="project" value="InterPro"/>
</dbReference>
<accession>A0A6G9RUZ5</accession>
<dbReference type="InterPro" id="IPR008966">
    <property type="entry name" value="Adhesion_dom_sf"/>
</dbReference>
<evidence type="ECO:0000313" key="3">
    <source>
        <dbReference type="EMBL" id="QIR29769.1"/>
    </source>
</evidence>
<dbReference type="NCBIfam" id="NF011738">
    <property type="entry name" value="PRK15191.1"/>
    <property type="match status" value="1"/>
</dbReference>
<gene>
    <name evidence="3" type="ORF">GY169_19970</name>
</gene>
<feature type="domain" description="Fimbrial-type adhesion" evidence="2">
    <location>
        <begin position="26"/>
        <end position="171"/>
    </location>
</feature>
<dbReference type="KEGG" id="kgn:GY169_19970"/>
<reference evidence="3 4" key="1">
    <citation type="submission" date="2020-02" db="EMBL/GenBank/DDBJ databases">
        <title>Whole genome PO2S7.</title>
        <authorList>
            <person name="Singha K.M."/>
        </authorList>
    </citation>
    <scope>NUCLEOTIDE SEQUENCE [LARGE SCALE GENOMIC DNA]</scope>
    <source>
        <strain evidence="3 4">PO2S7</strain>
    </source>
</reference>
<feature type="signal peptide" evidence="1">
    <location>
        <begin position="1"/>
        <end position="20"/>
    </location>
</feature>
<dbReference type="EMBL" id="CP050321">
    <property type="protein sequence ID" value="QIR29769.1"/>
    <property type="molecule type" value="Genomic_DNA"/>
</dbReference>
<proteinExistence type="predicted"/>
<sequence length="172" mass="17706">MHLCAACGIALSLAAFATLAHDGRVYVTGTITNNTCTLSPDSQNMTVAMGDVSNRQFLHPGEGAAWQPFAIDLLNCGSTASGVSVSFSGSEDETNHNLLALTPEEGNATGVGIALYDTNKNAIPLGADSATMPLIGGQASVHLQFYARYVADGDTVASGTANASATFKLTYE</sequence>
<dbReference type="PANTHER" id="PTHR33420:SF25">
    <property type="entry name" value="PROTEIN FIMF"/>
    <property type="match status" value="1"/>
</dbReference>
<dbReference type="GO" id="GO:0043709">
    <property type="term" value="P:cell adhesion involved in single-species biofilm formation"/>
    <property type="evidence" value="ECO:0007669"/>
    <property type="project" value="TreeGrafter"/>
</dbReference>
<dbReference type="InterPro" id="IPR036937">
    <property type="entry name" value="Adhesion_dom_fimbrial_sf"/>
</dbReference>
<dbReference type="InterPro" id="IPR050263">
    <property type="entry name" value="Bact_Fimbrial_Adh_Pro"/>
</dbReference>
<dbReference type="SUPFAM" id="SSF49401">
    <property type="entry name" value="Bacterial adhesins"/>
    <property type="match status" value="1"/>
</dbReference>
<dbReference type="Gene3D" id="2.60.40.1090">
    <property type="entry name" value="Fimbrial-type adhesion domain"/>
    <property type="match status" value="1"/>
</dbReference>
<dbReference type="AlphaFoldDB" id="A0A6G9RUZ5"/>
<keyword evidence="4" id="KW-1185">Reference proteome</keyword>
<dbReference type="Pfam" id="PF00419">
    <property type="entry name" value="Fimbrial"/>
    <property type="match status" value="1"/>
</dbReference>
<name>A0A6G9RUZ5_9ENTR</name>
<feature type="chain" id="PRO_5026230730" evidence="1">
    <location>
        <begin position="21"/>
        <end position="172"/>
    </location>
</feature>
<evidence type="ECO:0000259" key="2">
    <source>
        <dbReference type="Pfam" id="PF00419"/>
    </source>
</evidence>
<dbReference type="PANTHER" id="PTHR33420">
    <property type="entry name" value="FIMBRIAL SUBUNIT ELFA-RELATED"/>
    <property type="match status" value="1"/>
</dbReference>
<dbReference type="Proteomes" id="UP000503580">
    <property type="component" value="Chromosome"/>
</dbReference>
<evidence type="ECO:0000256" key="1">
    <source>
        <dbReference type="SAM" id="SignalP"/>
    </source>
</evidence>
<evidence type="ECO:0000313" key="4">
    <source>
        <dbReference type="Proteomes" id="UP000503580"/>
    </source>
</evidence>
<keyword evidence="1" id="KW-0732">Signal</keyword>
<protein>
    <submittedName>
        <fullName evidence="3">Fimbrial protein BcfF</fullName>
    </submittedName>
</protein>